<proteinExistence type="predicted"/>
<comment type="caution">
    <text evidence="3">The sequence shown here is derived from an EMBL/GenBank/DDBJ whole genome shotgun (WGS) entry which is preliminary data.</text>
</comment>
<name>A0A4R3YFD8_9PROT</name>
<gene>
    <name evidence="3" type="ORF">EDC63_101606</name>
</gene>
<dbReference type="Proteomes" id="UP000295367">
    <property type="component" value="Unassembled WGS sequence"/>
</dbReference>
<keyword evidence="1" id="KW-0732">Signal</keyword>
<dbReference type="Pfam" id="PF07589">
    <property type="entry name" value="PEP-CTERM"/>
    <property type="match status" value="1"/>
</dbReference>
<organism evidence="3 4">
    <name type="scientific">Sulfurirhabdus autotrophica</name>
    <dbReference type="NCBI Taxonomy" id="1706046"/>
    <lineage>
        <taxon>Bacteria</taxon>
        <taxon>Pseudomonadati</taxon>
        <taxon>Pseudomonadota</taxon>
        <taxon>Betaproteobacteria</taxon>
        <taxon>Nitrosomonadales</taxon>
        <taxon>Sulfuricellaceae</taxon>
        <taxon>Sulfurirhabdus</taxon>
    </lineage>
</organism>
<sequence length="2148" mass="209107">MRNPINHPLKKSVIAVVSALAVMGVPTYATAASCTWNPVTGNWSTASNWSCGIVPTGPAADSASIGASKVVTVNTAQSIFTLSNVGGINIDAFSLTLQGGGSTTNTGTINVGGPSTAALQVGASHNINNTSGVINVGNGSVINQFGSSITGGTINTTGTGKLVASNSSANFLNGVSLSGNLDLASGTSVERVVGGLTLNGTVNIGNNSILAPQGDQTIGGSGTIFFADANSSNRLNVEAGNLTLGSGITVRGNTGIIGQQAFVGGAASLTNNGTIAADVAGGTITLGVNGTVTNNGTLTALNGGTLVLNNSIVGNLGSQITVGAGSTILQNGVTLNGVINNAGTGSFRTSNNGNNYLNAATFTGVLDLASATGVERVVGGLTLNGTVNIGNNSILAPQGDQTIGGSGNIVFADGYSSNRLNVEAGNLTLNSGITVHGNTGTIGSQAFVGGAASLTNNGTIAADVAGGTITLGVNGTVTNNGTLTALNGGTLVLNNSIVGNLGSQITVGAGSTILQNGVTLNGVINNAGTGSFRTSNNGNNYLNAATFTGVLDLASATGVERVVGGLTLNGTVNIGNNSILAPQGDQTIGGTGTIFFADANSSNRLNVEAGNFILGSGITVRGNTGIIGQQAFVGGAASLTNNGTIAADVAGGAITIQVNGLTTNNGTLAAQNGGTLNLNSSIAGNTGSQILAGAGSVVNQNGVTISGDMNLTGSGSFRASNSGSNVLSGVTLSGALDLASATGIERLAGGLTLNGSTINIGNNSTFAPQGDQTIGGTGTIFFADANSSNRLNVEAGNLILGPGITVRGGNGVIGQQSFAGGAATLTNQGVIAADVNGRSISLSVNGSVINQSTMRAQNGGQLILNTGGGYDNSAGTILADVGSSVLLNSAIVTGGSLNSNGNGKFIANNSSTNLLNGVTLNGVLDMATATGIERITANGMVLNGTINIGNNSILAPQGNQTISGTGNIVFADANSSNRLNVEAGNLVIGSGVTVHGQTGIIGQQAYAGGAATLTNNGTFNADAGGTITVNVNGALTNNGTMRAQNGTLTIQNALTGSGTLRVDPTGIINLTNAVNTQGQLVMGAAGSTLNMGTQNLTINNDYTNVAAGSGNSFNRRAGVSGAGLILAGGNAAQAITGAGVSNGSTANATLTLGNVRVGSTTFNYQVANTGSTGPTLRGAIQTNVNGANLTDSRLSGAGVTASNYNTGAPGSNTGNIGVTFTAASAGALAPLSGQVLNLSSNFDNIANQKLNIVLGAGAAAYNAANGNATPNPVIVANQRIGDSNTAGVTVANTAASGSFSEDLLASIGGSSGAASGSGSIAGRLAGTNNTGTGAISVSVNTATAGAKTGTVTLDYSTAGAVNGVSNGLGITSVGNQSVTVNGNVYRIAQGATTPTPINFGNRHVGDVASQVLTVQNTATNDGFSEKLNASFGANTGAATNNGGSISLLSASGSNASAMSVGMDTSSAGTKSGSATLNYASDGTGTSGLSAIAAGNQTINLTGNVYRLASANTLGAINFGNVHVGDTVQQALNIANTAVNDGFSEKLNASFGTSSDGRITTSGSISQLAAGSSNNSSMIVGLNTGVAGVVNGTQTVNFASDGTGTSGLGITGLASQIIGVSGDITTSGSVFRLASASAAAPNPVSFGNVRVGTATDQVLTISNSAINDGFSEKLNASISSNSAPVTATGAFNLLGPQATDSTNLHVGIDTSSAGAKNGSATIALVSDGTGTSNLGTTNLPSQTVNVSGNVYRLASPTLNTSNVSLVARVGDTAPSANVSVTNSSPDSFTEGLKASIGGTASPFTSSGSIANLAAQGTDASSLKVGLNTATAGTSTGTATVNYISTGAGTTNAADVSIGSAAVNLIGKVYQQAVAQVNTLAVNFGIVHRGDSVSPIAVSVTNAAPAAGLNDTLQGTFAGAGGVFSASGNLGAGLGASVTDSSSLKVGLNTSANGLFSGSATATFVSHDADQSDLVLGGVPVTLGAQVNDYAKADLAKAGGEGSLARTGQQIVLDFGSLILGSGMHSASLNVLNNVIGYADLLDGIFSFIDANDFLFSGFNTFSDLAAGGQQSGLGVAFDASGLGSFSDSILLASLGHNASGYSGALGDITLLIKANVIAQGGSVPEPESLLLMAIGLLALLVSRRRIQLH</sequence>
<evidence type="ECO:0000259" key="2">
    <source>
        <dbReference type="Pfam" id="PF07589"/>
    </source>
</evidence>
<dbReference type="NCBIfam" id="TIGR02595">
    <property type="entry name" value="PEP_CTERM"/>
    <property type="match status" value="1"/>
</dbReference>
<feature type="chain" id="PRO_5020753048" evidence="1">
    <location>
        <begin position="32"/>
        <end position="2148"/>
    </location>
</feature>
<dbReference type="RefSeq" id="WP_124947455.1">
    <property type="nucleotide sequence ID" value="NZ_BHVT01000073.1"/>
</dbReference>
<dbReference type="InterPro" id="IPR011050">
    <property type="entry name" value="Pectin_lyase_fold/virulence"/>
</dbReference>
<feature type="domain" description="Ice-binding protein C-terminal" evidence="2">
    <location>
        <begin position="2121"/>
        <end position="2144"/>
    </location>
</feature>
<dbReference type="EMBL" id="SMCO01000001">
    <property type="protein sequence ID" value="TCV90632.1"/>
    <property type="molecule type" value="Genomic_DNA"/>
</dbReference>
<accession>A0A4R3YFD8</accession>
<dbReference type="InterPro" id="IPR013424">
    <property type="entry name" value="Ice-binding_C"/>
</dbReference>
<feature type="signal peptide" evidence="1">
    <location>
        <begin position="1"/>
        <end position="31"/>
    </location>
</feature>
<keyword evidence="4" id="KW-1185">Reference proteome</keyword>
<evidence type="ECO:0000313" key="4">
    <source>
        <dbReference type="Proteomes" id="UP000295367"/>
    </source>
</evidence>
<dbReference type="SUPFAM" id="SSF51126">
    <property type="entry name" value="Pectin lyase-like"/>
    <property type="match status" value="1"/>
</dbReference>
<dbReference type="OrthoDB" id="218680at2"/>
<reference evidence="3 4" key="1">
    <citation type="submission" date="2019-03" db="EMBL/GenBank/DDBJ databases">
        <title>Genomic Encyclopedia of Type Strains, Phase IV (KMG-IV): sequencing the most valuable type-strain genomes for metagenomic binning, comparative biology and taxonomic classification.</title>
        <authorList>
            <person name="Goeker M."/>
        </authorList>
    </citation>
    <scope>NUCLEOTIDE SEQUENCE [LARGE SCALE GENOMIC DNA]</scope>
    <source>
        <strain evidence="3 4">DSM 100309</strain>
    </source>
</reference>
<evidence type="ECO:0000313" key="3">
    <source>
        <dbReference type="EMBL" id="TCV90632.1"/>
    </source>
</evidence>
<dbReference type="PROSITE" id="PS51257">
    <property type="entry name" value="PROKAR_LIPOPROTEIN"/>
    <property type="match status" value="1"/>
</dbReference>
<protein>
    <submittedName>
        <fullName evidence="3">Putative secreted protein with PEP-CTERM sorting signal</fullName>
    </submittedName>
</protein>
<dbReference type="NCBIfam" id="NF012200">
    <property type="entry name" value="choice_anch_D"/>
    <property type="match status" value="6"/>
</dbReference>
<evidence type="ECO:0000256" key="1">
    <source>
        <dbReference type="SAM" id="SignalP"/>
    </source>
</evidence>